<evidence type="ECO:0000313" key="1">
    <source>
        <dbReference type="EMBL" id="VVC41033.1"/>
    </source>
</evidence>
<reference evidence="1 2" key="1">
    <citation type="submission" date="2019-08" db="EMBL/GenBank/DDBJ databases">
        <authorList>
            <person name="Alioto T."/>
            <person name="Alioto T."/>
            <person name="Gomez Garrido J."/>
        </authorList>
    </citation>
    <scope>NUCLEOTIDE SEQUENCE [LARGE SCALE GENOMIC DNA]</scope>
</reference>
<accession>A0A5E4N8N7</accession>
<dbReference type="OrthoDB" id="6609171at2759"/>
<name>A0A5E4N8N7_9HEMI</name>
<sequence length="94" mass="10953">MSKFLPKDGFHWYTGDISVAHINTMLNNMDDESDVDMVLEIDVSYPEKLHDQHNDLPYLPEKMVPTGSKLPKLTANLQYKINYVVHYTKLIHYS</sequence>
<dbReference type="EMBL" id="CABPRJ010001911">
    <property type="protein sequence ID" value="VVC41033.1"/>
    <property type="molecule type" value="Genomic_DNA"/>
</dbReference>
<proteinExistence type="predicted"/>
<keyword evidence="2" id="KW-1185">Reference proteome</keyword>
<dbReference type="AlphaFoldDB" id="A0A5E4N8N7"/>
<gene>
    <name evidence="1" type="ORF">CINCED_3A023057</name>
</gene>
<organism evidence="1 2">
    <name type="scientific">Cinara cedri</name>
    <dbReference type="NCBI Taxonomy" id="506608"/>
    <lineage>
        <taxon>Eukaryota</taxon>
        <taxon>Metazoa</taxon>
        <taxon>Ecdysozoa</taxon>
        <taxon>Arthropoda</taxon>
        <taxon>Hexapoda</taxon>
        <taxon>Insecta</taxon>
        <taxon>Pterygota</taxon>
        <taxon>Neoptera</taxon>
        <taxon>Paraneoptera</taxon>
        <taxon>Hemiptera</taxon>
        <taxon>Sternorrhyncha</taxon>
        <taxon>Aphidomorpha</taxon>
        <taxon>Aphidoidea</taxon>
        <taxon>Aphididae</taxon>
        <taxon>Lachninae</taxon>
        <taxon>Cinara</taxon>
    </lineage>
</organism>
<evidence type="ECO:0000313" key="2">
    <source>
        <dbReference type="Proteomes" id="UP000325440"/>
    </source>
</evidence>
<protein>
    <submittedName>
        <fullName evidence="1">Uncharacterized protein</fullName>
    </submittedName>
</protein>
<dbReference type="Proteomes" id="UP000325440">
    <property type="component" value="Unassembled WGS sequence"/>
</dbReference>